<dbReference type="Proteomes" id="UP000198956">
    <property type="component" value="Unassembled WGS sequence"/>
</dbReference>
<evidence type="ECO:0000313" key="1">
    <source>
        <dbReference type="EMBL" id="SDG71361.1"/>
    </source>
</evidence>
<reference evidence="1 2" key="1">
    <citation type="submission" date="2016-10" db="EMBL/GenBank/DDBJ databases">
        <authorList>
            <person name="de Groot N.N."/>
        </authorList>
    </citation>
    <scope>NUCLEOTIDE SEQUENCE [LARGE SCALE GENOMIC DNA]</scope>
    <source>
        <strain evidence="1 2">L 420-91</strain>
    </source>
</reference>
<dbReference type="AlphaFoldDB" id="A0A1G7WHD0"/>
<name>A0A1G7WHD0_ANETH</name>
<dbReference type="RefSeq" id="WP_257721587.1">
    <property type="nucleotide sequence ID" value="NZ_FNDE01000001.1"/>
</dbReference>
<proteinExistence type="predicted"/>
<evidence type="ECO:0000313" key="2">
    <source>
        <dbReference type="Proteomes" id="UP000198956"/>
    </source>
</evidence>
<gene>
    <name evidence="1" type="ORF">SAMN04489735_1001240</name>
</gene>
<accession>A0A1G7WHD0</accession>
<protein>
    <submittedName>
        <fullName evidence="1">Uncharacterized protein</fullName>
    </submittedName>
</protein>
<dbReference type="EMBL" id="FNDE01000001">
    <property type="protein sequence ID" value="SDG71361.1"/>
    <property type="molecule type" value="Genomic_DNA"/>
</dbReference>
<organism evidence="1 2">
    <name type="scientific">Aneurinibacillus thermoaerophilus</name>
    <dbReference type="NCBI Taxonomy" id="143495"/>
    <lineage>
        <taxon>Bacteria</taxon>
        <taxon>Bacillati</taxon>
        <taxon>Bacillota</taxon>
        <taxon>Bacilli</taxon>
        <taxon>Bacillales</taxon>
        <taxon>Paenibacillaceae</taxon>
        <taxon>Aneurinibacillus group</taxon>
        <taxon>Aneurinibacillus</taxon>
    </lineage>
</organism>
<sequence>MRSTVDSEGKEVPIETGIWRIDNGVFRINTVHMENETKLEGV</sequence>